<dbReference type="Proteomes" id="UP000008866">
    <property type="component" value="Unassembled WGS sequence"/>
</dbReference>
<protein>
    <submittedName>
        <fullName evidence="2">Uncharacterized protein</fullName>
    </submittedName>
</protein>
<evidence type="ECO:0000313" key="3">
    <source>
        <dbReference type="Proteomes" id="UP000008866"/>
    </source>
</evidence>
<organism evidence="2 3">
    <name type="scientific">Arthroderma benhamiae (strain ATCC MYA-4681 / CBS 112371)</name>
    <name type="common">Trichophyton mentagrophytes</name>
    <dbReference type="NCBI Taxonomy" id="663331"/>
    <lineage>
        <taxon>Eukaryota</taxon>
        <taxon>Fungi</taxon>
        <taxon>Dikarya</taxon>
        <taxon>Ascomycota</taxon>
        <taxon>Pezizomycotina</taxon>
        <taxon>Eurotiomycetes</taxon>
        <taxon>Eurotiomycetidae</taxon>
        <taxon>Onygenales</taxon>
        <taxon>Arthrodermataceae</taxon>
        <taxon>Trichophyton</taxon>
    </lineage>
</organism>
<dbReference type="RefSeq" id="XP_003014204.1">
    <property type="nucleotide sequence ID" value="XM_003014158.1"/>
</dbReference>
<comment type="caution">
    <text evidence="2">The sequence shown here is derived from an EMBL/GenBank/DDBJ whole genome shotgun (WGS) entry which is preliminary data.</text>
</comment>
<reference evidence="3" key="1">
    <citation type="journal article" date="2011" name="Genome Biol.">
        <title>Comparative and functional genomics provide insights into the pathogenicity of dermatophytic fungi.</title>
        <authorList>
            <person name="Burmester A."/>
            <person name="Shelest E."/>
            <person name="Gloeckner G."/>
            <person name="Heddergott C."/>
            <person name="Schindler S."/>
            <person name="Staib P."/>
            <person name="Heidel A."/>
            <person name="Felder M."/>
            <person name="Petzold A."/>
            <person name="Szafranski K."/>
            <person name="Feuermann M."/>
            <person name="Pedruzzi I."/>
            <person name="Priebe S."/>
            <person name="Groth M."/>
            <person name="Winkler R."/>
            <person name="Li W."/>
            <person name="Kniemeyer O."/>
            <person name="Schroeckh V."/>
            <person name="Hertweck C."/>
            <person name="Hube B."/>
            <person name="White T.C."/>
            <person name="Platzer M."/>
            <person name="Guthke R."/>
            <person name="Heitman J."/>
            <person name="Woestemeyer J."/>
            <person name="Zipfel P.F."/>
            <person name="Monod M."/>
            <person name="Brakhage A.A."/>
        </authorList>
    </citation>
    <scope>NUCLEOTIDE SEQUENCE [LARGE SCALE GENOMIC DNA]</scope>
    <source>
        <strain evidence="3">ATCC MYA-4681 / CBS 112371</strain>
    </source>
</reference>
<dbReference type="EMBL" id="ABSU01000009">
    <property type="protein sequence ID" value="EFE33564.1"/>
    <property type="molecule type" value="Genomic_DNA"/>
</dbReference>
<name>D4ATE5_ARTBC</name>
<accession>D4ATE5</accession>
<keyword evidence="3" id="KW-1185">Reference proteome</keyword>
<proteinExistence type="predicted"/>
<dbReference type="KEGG" id="abe:ARB_07509"/>
<feature type="compositionally biased region" description="Basic and acidic residues" evidence="1">
    <location>
        <begin position="34"/>
        <end position="50"/>
    </location>
</feature>
<dbReference type="AlphaFoldDB" id="D4ATE5"/>
<gene>
    <name evidence="2" type="ORF">ARB_07509</name>
</gene>
<evidence type="ECO:0000313" key="2">
    <source>
        <dbReference type="EMBL" id="EFE33564.1"/>
    </source>
</evidence>
<feature type="region of interest" description="Disordered" evidence="1">
    <location>
        <begin position="17"/>
        <end position="50"/>
    </location>
</feature>
<dbReference type="GeneID" id="9521622"/>
<dbReference type="HOGENOM" id="CLU_2060929_0_0_1"/>
<evidence type="ECO:0000256" key="1">
    <source>
        <dbReference type="SAM" id="MobiDB-lite"/>
    </source>
</evidence>
<sequence>MFALRVGTYTFSYSPNSANIDTMDGLDGQNTTEKSCDHDKEASTEQEPNDHLSKYNALASSIAYLEYGEELAVLVVSELLPEEVMGSKEEACPCYVILSLDSFFINRNTYSRFVVATVM</sequence>